<keyword evidence="1" id="KW-1133">Transmembrane helix</keyword>
<feature type="transmembrane region" description="Helical" evidence="1">
    <location>
        <begin position="104"/>
        <end position="125"/>
    </location>
</feature>
<feature type="domain" description="DUF6533" evidence="2">
    <location>
        <begin position="29"/>
        <end position="65"/>
    </location>
</feature>
<reference evidence="4" key="1">
    <citation type="submission" date="2024-04" db="EMBL/GenBank/DDBJ databases">
        <authorList>
            <person name="Shaw F."/>
            <person name="Minotto A."/>
        </authorList>
    </citation>
    <scope>NUCLEOTIDE SEQUENCE [LARGE SCALE GENOMIC DNA]</scope>
</reference>
<feature type="transmembrane region" description="Helical" evidence="1">
    <location>
        <begin position="204"/>
        <end position="223"/>
    </location>
</feature>
<gene>
    <name evidence="3" type="ORF">GFSPODELE1_LOCUS1277</name>
</gene>
<keyword evidence="4" id="KW-1185">Reference proteome</keyword>
<proteinExistence type="predicted"/>
<accession>A0ABP1CLP1</accession>
<evidence type="ECO:0000259" key="2">
    <source>
        <dbReference type="Pfam" id="PF20151"/>
    </source>
</evidence>
<feature type="transmembrane region" description="Helical" evidence="1">
    <location>
        <begin position="267"/>
        <end position="287"/>
    </location>
</feature>
<dbReference type="Pfam" id="PF20151">
    <property type="entry name" value="DUF6533"/>
    <property type="match status" value="1"/>
</dbReference>
<dbReference type="InterPro" id="IPR045340">
    <property type="entry name" value="DUF6533"/>
</dbReference>
<dbReference type="EMBL" id="OZ037944">
    <property type="protein sequence ID" value="CAL1696618.1"/>
    <property type="molecule type" value="Genomic_DNA"/>
</dbReference>
<protein>
    <recommendedName>
        <fullName evidence="2">DUF6533 domain-containing protein</fullName>
    </recommendedName>
</protein>
<evidence type="ECO:0000313" key="3">
    <source>
        <dbReference type="EMBL" id="CAL1696618.1"/>
    </source>
</evidence>
<organism evidence="3 4">
    <name type="scientific">Somion occarium</name>
    <dbReference type="NCBI Taxonomy" id="3059160"/>
    <lineage>
        <taxon>Eukaryota</taxon>
        <taxon>Fungi</taxon>
        <taxon>Dikarya</taxon>
        <taxon>Basidiomycota</taxon>
        <taxon>Agaricomycotina</taxon>
        <taxon>Agaricomycetes</taxon>
        <taxon>Polyporales</taxon>
        <taxon>Cerrenaceae</taxon>
        <taxon>Somion</taxon>
    </lineage>
</organism>
<keyword evidence="1" id="KW-0812">Transmembrane</keyword>
<name>A0ABP1CLP1_9APHY</name>
<keyword evidence="1" id="KW-0472">Membrane</keyword>
<evidence type="ECO:0000256" key="1">
    <source>
        <dbReference type="SAM" id="Phobius"/>
    </source>
</evidence>
<sequence>MDGAVGVLTEQSPEVMTFYHLKELACDATIASMFLILYDFALTIGQEIELIWRSAWSPPKLVYLLVEPRAKSASIQPILTRLLQPSRLADAQHPGMALYQLSTWYAWLSLMMVQLVVQTWLYALFKRSRCLIYALAAAYVTLGALTFTSIYMSMSQLRVVGHSPVCTALRRDVAVGPSIKDLVYAASTSTNIPPFIEATLLPSLAYSVFMIGLLTYKATATFYDPRACQKYALATVLIRDSSICCLIIAFFSIVNALLITVMPHDLIQAGVGFGIAVPSIASSRMLLDLRDVDRKRGRVTDVQGVPVSQWETMFHIS</sequence>
<evidence type="ECO:0000313" key="4">
    <source>
        <dbReference type="Proteomes" id="UP001497453"/>
    </source>
</evidence>
<feature type="transmembrane region" description="Helical" evidence="1">
    <location>
        <begin position="243"/>
        <end position="261"/>
    </location>
</feature>
<dbReference type="Proteomes" id="UP001497453">
    <property type="component" value="Chromosome 1"/>
</dbReference>
<feature type="transmembrane region" description="Helical" evidence="1">
    <location>
        <begin position="132"/>
        <end position="154"/>
    </location>
</feature>